<dbReference type="Gene3D" id="3.90.640.60">
    <property type="match status" value="1"/>
</dbReference>
<name>A0A9P4QC68_9PEZI</name>
<dbReference type="InterPro" id="IPR004000">
    <property type="entry name" value="Actin"/>
</dbReference>
<feature type="region of interest" description="Disordered" evidence="2">
    <location>
        <begin position="55"/>
        <end position="100"/>
    </location>
</feature>
<evidence type="ECO:0000313" key="3">
    <source>
        <dbReference type="EMBL" id="KAF2724533.1"/>
    </source>
</evidence>
<dbReference type="SMART" id="SM00268">
    <property type="entry name" value="ACTIN"/>
    <property type="match status" value="1"/>
</dbReference>
<dbReference type="EMBL" id="MU003771">
    <property type="protein sequence ID" value="KAF2724533.1"/>
    <property type="molecule type" value="Genomic_DNA"/>
</dbReference>
<gene>
    <name evidence="3" type="ORF">K431DRAFT_281961</name>
</gene>
<feature type="compositionally biased region" description="Acidic residues" evidence="2">
    <location>
        <begin position="90"/>
        <end position="99"/>
    </location>
</feature>
<feature type="region of interest" description="Disordered" evidence="2">
    <location>
        <begin position="556"/>
        <end position="642"/>
    </location>
</feature>
<dbReference type="Gene3D" id="3.30.420.40">
    <property type="match status" value="3"/>
</dbReference>
<feature type="region of interest" description="Disordered" evidence="2">
    <location>
        <begin position="422"/>
        <end position="445"/>
    </location>
</feature>
<organism evidence="3 4">
    <name type="scientific">Polychaeton citri CBS 116435</name>
    <dbReference type="NCBI Taxonomy" id="1314669"/>
    <lineage>
        <taxon>Eukaryota</taxon>
        <taxon>Fungi</taxon>
        <taxon>Dikarya</taxon>
        <taxon>Ascomycota</taxon>
        <taxon>Pezizomycotina</taxon>
        <taxon>Dothideomycetes</taxon>
        <taxon>Dothideomycetidae</taxon>
        <taxon>Capnodiales</taxon>
        <taxon>Capnodiaceae</taxon>
        <taxon>Polychaeton</taxon>
    </lineage>
</organism>
<feature type="region of interest" description="Disordered" evidence="2">
    <location>
        <begin position="334"/>
        <end position="374"/>
    </location>
</feature>
<feature type="compositionally biased region" description="Polar residues" evidence="2">
    <location>
        <begin position="556"/>
        <end position="579"/>
    </location>
</feature>
<comment type="similarity">
    <text evidence="1">Belongs to the actin family.</text>
</comment>
<reference evidence="3" key="1">
    <citation type="journal article" date="2020" name="Stud. Mycol.">
        <title>101 Dothideomycetes genomes: a test case for predicting lifestyles and emergence of pathogens.</title>
        <authorList>
            <person name="Haridas S."/>
            <person name="Albert R."/>
            <person name="Binder M."/>
            <person name="Bloem J."/>
            <person name="Labutti K."/>
            <person name="Salamov A."/>
            <person name="Andreopoulos B."/>
            <person name="Baker S."/>
            <person name="Barry K."/>
            <person name="Bills G."/>
            <person name="Bluhm B."/>
            <person name="Cannon C."/>
            <person name="Castanera R."/>
            <person name="Culley D."/>
            <person name="Daum C."/>
            <person name="Ezra D."/>
            <person name="Gonzalez J."/>
            <person name="Henrissat B."/>
            <person name="Kuo A."/>
            <person name="Liang C."/>
            <person name="Lipzen A."/>
            <person name="Lutzoni F."/>
            <person name="Magnuson J."/>
            <person name="Mondo S."/>
            <person name="Nolan M."/>
            <person name="Ohm R."/>
            <person name="Pangilinan J."/>
            <person name="Park H.-J."/>
            <person name="Ramirez L."/>
            <person name="Alfaro M."/>
            <person name="Sun H."/>
            <person name="Tritt A."/>
            <person name="Yoshinaga Y."/>
            <person name="Zwiers L.-H."/>
            <person name="Turgeon B."/>
            <person name="Goodwin S."/>
            <person name="Spatafora J."/>
            <person name="Crous P."/>
            <person name="Grigoriev I."/>
        </authorList>
    </citation>
    <scope>NUCLEOTIDE SEQUENCE</scope>
    <source>
        <strain evidence="3">CBS 116435</strain>
    </source>
</reference>
<dbReference type="SUPFAM" id="SSF53067">
    <property type="entry name" value="Actin-like ATPase domain"/>
    <property type="match status" value="2"/>
</dbReference>
<evidence type="ECO:0000313" key="4">
    <source>
        <dbReference type="Proteomes" id="UP000799441"/>
    </source>
</evidence>
<dbReference type="Pfam" id="PF00022">
    <property type="entry name" value="Actin"/>
    <property type="match status" value="1"/>
</dbReference>
<dbReference type="Proteomes" id="UP000799441">
    <property type="component" value="Unassembled WGS sequence"/>
</dbReference>
<protein>
    <submittedName>
        <fullName evidence="3">Actin-like ATPase domain-containing protein</fullName>
    </submittedName>
</protein>
<accession>A0A9P4QC68</accession>
<evidence type="ECO:0000256" key="2">
    <source>
        <dbReference type="SAM" id="MobiDB-lite"/>
    </source>
</evidence>
<evidence type="ECO:0000256" key="1">
    <source>
        <dbReference type="RuleBase" id="RU000487"/>
    </source>
</evidence>
<keyword evidence="4" id="KW-1185">Reference proteome</keyword>
<dbReference type="OrthoDB" id="74201at2759"/>
<dbReference type="InterPro" id="IPR043129">
    <property type="entry name" value="ATPase_NBD"/>
</dbReference>
<feature type="compositionally biased region" description="Low complexity" evidence="2">
    <location>
        <begin position="617"/>
        <end position="627"/>
    </location>
</feature>
<comment type="caution">
    <text evidence="3">The sequence shown here is derived from an EMBL/GenBank/DDBJ whole genome shotgun (WGS) entry which is preliminary data.</text>
</comment>
<feature type="compositionally biased region" description="Basic and acidic residues" evidence="2">
    <location>
        <begin position="334"/>
        <end position="344"/>
    </location>
</feature>
<feature type="compositionally biased region" description="Low complexity" evidence="2">
    <location>
        <begin position="65"/>
        <end position="79"/>
    </location>
</feature>
<proteinExistence type="inferred from homology"/>
<sequence length="705" mass="76742">MGWRDEQIFVICPGSQTSLAQLGLPESLAPATYRFRSRMFPAQKQGEYEAIKIRRKQKDVKRDPQQQQQQGQTQQTYPQVNGDSGAGHEEESEWEEDHISEDGAIWPIQNGRIVDWRCFYALITHIYNIVSPPFHTPIIMIAEPCWTPKELERITQFVFERFKCPAFTMMDSAMAASYAYGVPSATVVDVGYTKADVTCISDYVLHDAGRALAVPDCGGEAMTQRLVEVLKGRKGFGREVCEQLKRSPICEILAPEDEMPDSAVDDAPNPAATASTGVDGTDGRRKSLSAAGDIPRGPGPGTEVGEEKRLEDEEGVLDIASIVTGGNMSAFLEQKEKEKQEKQAARTQKKGSDSAGQGGQAGRPVRLPNSKRPKNTFAYEDYALHDAMKQAGMSNQSMTNMQNAMDTSSTSYANEPLSAIPEAKPAEEGDNPPADPNNPAAPAQSTETNNMAITNGSTYSAQVFRREVEVGSERFQAATGGILDRLADAIFRTIQACNNLGTSHNKRSDLWDSIILVGNGAKVRGFKEALLATLTQKYLVSPSSATIFTSELPSNMSTPMATGANTPLPQHSQGQQPHSGVNPLLHAATTASLQAHQQQGQGQPGAPPHLVPPGTPQQPQSQQQQGQQHHHPHVSHAQTPTTIKYAKIPEYFPEWKEHGFEEATFLGAQVAAKVLFVVDNGQSNGFLTRTEYNERGPGGIHDVLV</sequence>
<feature type="compositionally biased region" description="Pro residues" evidence="2">
    <location>
        <begin position="605"/>
        <end position="616"/>
    </location>
</feature>
<dbReference type="AlphaFoldDB" id="A0A9P4QC68"/>
<feature type="region of interest" description="Disordered" evidence="2">
    <location>
        <begin position="259"/>
        <end position="315"/>
    </location>
</feature>
<dbReference type="PANTHER" id="PTHR11937">
    <property type="entry name" value="ACTIN"/>
    <property type="match status" value="1"/>
</dbReference>